<dbReference type="SMART" id="SM00066">
    <property type="entry name" value="GAL4"/>
    <property type="match status" value="1"/>
</dbReference>
<dbReference type="SMART" id="SM00906">
    <property type="entry name" value="Fungal_trans"/>
    <property type="match status" value="1"/>
</dbReference>
<feature type="compositionally biased region" description="Gly residues" evidence="7">
    <location>
        <begin position="234"/>
        <end position="243"/>
    </location>
</feature>
<feature type="region of interest" description="Disordered" evidence="7">
    <location>
        <begin position="364"/>
        <end position="443"/>
    </location>
</feature>
<feature type="region of interest" description="Disordered" evidence="7">
    <location>
        <begin position="26"/>
        <end position="63"/>
    </location>
</feature>
<protein>
    <submittedName>
        <fullName evidence="9">Fungal-specific transcription factor</fullName>
    </submittedName>
</protein>
<dbReference type="SUPFAM" id="SSF57701">
    <property type="entry name" value="Zn2/Cys6 DNA-binding domain"/>
    <property type="match status" value="1"/>
</dbReference>
<feature type="domain" description="Zn(2)-C6 fungal-type" evidence="8">
    <location>
        <begin position="257"/>
        <end position="289"/>
    </location>
</feature>
<reference evidence="9" key="1">
    <citation type="submission" date="2022-08" db="EMBL/GenBank/DDBJ databases">
        <authorList>
            <consortium name="DOE Joint Genome Institute"/>
            <person name="Min B."/>
            <person name="Sierra-Patev S."/>
            <person name="Naranjo-Ortiz M."/>
            <person name="Looney B."/>
            <person name="Konkel Z."/>
            <person name="Slot J.C."/>
            <person name="Sakamoto Y."/>
            <person name="Steenwyk J.L."/>
            <person name="Rokas A."/>
            <person name="Carro J."/>
            <person name="Camarero S."/>
            <person name="Ferreira P."/>
            <person name="Molpeceres G."/>
            <person name="Ruiz-duenas F.J."/>
            <person name="Serrano A."/>
            <person name="Henrissat B."/>
            <person name="Drula E."/>
            <person name="Hughes K.W."/>
            <person name="Mata J.L."/>
            <person name="Ishikawa N.K."/>
            <person name="Vargas-Isla R."/>
            <person name="Ushijima S."/>
            <person name="Smith C.A."/>
            <person name="Ahrendt S."/>
            <person name="Andreopoulos W."/>
            <person name="He G."/>
            <person name="LaButti K."/>
            <person name="Lipzen A."/>
            <person name="Ng V."/>
            <person name="Riley R."/>
            <person name="Sandor L."/>
            <person name="Barry K."/>
            <person name="Martinez A.T."/>
            <person name="Xiao Y."/>
            <person name="Gibbons J.G."/>
            <person name="Terashima K."/>
            <person name="Hibbett D.S."/>
            <person name="Grigoriev I.V."/>
        </authorList>
    </citation>
    <scope>NUCLEOTIDE SEQUENCE</scope>
    <source>
        <strain evidence="9">ET3784</strain>
    </source>
</reference>
<gene>
    <name evidence="9" type="ORF">DFJ43DRAFT_1058224</name>
</gene>
<comment type="subcellular location">
    <subcellularLocation>
        <location evidence="1">Nucleus</location>
    </subcellularLocation>
</comment>
<keyword evidence="10" id="KW-1185">Reference proteome</keyword>
<sequence length="1113" mass="123525">MMSNHVTGSPQTDTTGRAAGIGIGINRTGVQSGFNSNNHHQSSQMIPPPTTFFDDTHSNPSGSLSIEQAEALQAQRYQDWLDEYSNAAQQQRQQQQQHHDFTFASNPWNQSHQRQQQQQQQPNDFYDNWMYDQYSSLSAVPNTLSEAAHTSGPTSEMPQSIIGTSTSTPRPSASPSNNHPTMQKVSPTTSKGPAKRKRAPPKQSVVPDKRPRPRQDSDEDSEDEDNDWLFEGGISVGVGGVTGTNGNRKSTGRLPGACTHCKKLKMKCDFPSNDNTCKRCKAGGHVCIVEGRKPRTAPNKREYLLAQIRQKDMIIESLLKQLHNPYIATPLSIASYRMATSPSDSTNNNVLAWLDRLRTSFQDAGGKGGPGAFSDGRFSVNGGNAEDDDESDGGDGRSSGRRLTQAQRFGLVPVNGVGNDDEPGKEVEEGGGDDEAVQSSLPDSHVPLGLIANLSLSSNRKARLRKQRTDAKGLTEALDDENLDDDNVGVANATYFMPGPATDLDIRATLIEQHSPPEILVHGLVTPDDVDKLFEIFYERINPFISLLDPVIHTPAATFARCPFLFTVVCGISSRYYTEKSEIYPIAMHFAKHSAANALIDGWKTVELCQAYILMSIYAVPAKRWEEDRSWLYTGLAIRIATDLNLHQTPATKPQNEKQEREMLNRTRVWMICFNLDRSTATQFGKPSTIKEDYIMRNSQEWYRKSKYNHPYDVHLCGYTALLRIVARFHDDIFSDPATPSGLNKSVDFREVTLEHDEKLITYHKEWEKRFNDALQPDDRGSAFRCLLLPFLIGYSRLVMYSFGFQQAYHRNGIKAGDIFFTKCLEAAKSVIRNMIDKLAPSGYMRFSADGHFTFASFASAFLMKLLRPEFQHLLSKEEENDIFNLIGRLIQTLSSPAIAIDDRHTPKLYARFLAGLLSKHRRDGATVGRLQAQPPPAQKLHNVSQHSFGDVSNLNGNAPSMSTFSVAPPLNLGMHGHSRAQQNTSPTTYTPPDNFVVHHAQQSPTTPMYHPEVTYAAGAGAIQFGDSNMLGLDGNAVGEEEMLATMQALKNPAWWQNMMMPGFSWSDPSSPGSNVSNSPTPSSYTTNNHVPAPVMVNNSAYGVFHAQQQPLY</sequence>
<dbReference type="PROSITE" id="PS00463">
    <property type="entry name" value="ZN2_CY6_FUNGAL_1"/>
    <property type="match status" value="1"/>
</dbReference>
<feature type="compositionally biased region" description="Low complexity" evidence="7">
    <location>
        <begin position="164"/>
        <end position="176"/>
    </location>
</feature>
<dbReference type="PROSITE" id="PS50048">
    <property type="entry name" value="ZN2_CY6_FUNGAL_2"/>
    <property type="match status" value="1"/>
</dbReference>
<dbReference type="CDD" id="cd12148">
    <property type="entry name" value="fungal_TF_MHR"/>
    <property type="match status" value="1"/>
</dbReference>
<evidence type="ECO:0000256" key="2">
    <source>
        <dbReference type="ARBA" id="ARBA00022723"/>
    </source>
</evidence>
<dbReference type="GO" id="GO:0000981">
    <property type="term" value="F:DNA-binding transcription factor activity, RNA polymerase II-specific"/>
    <property type="evidence" value="ECO:0007669"/>
    <property type="project" value="InterPro"/>
</dbReference>
<evidence type="ECO:0000256" key="7">
    <source>
        <dbReference type="SAM" id="MobiDB-lite"/>
    </source>
</evidence>
<dbReference type="GO" id="GO:0005634">
    <property type="term" value="C:nucleus"/>
    <property type="evidence" value="ECO:0007669"/>
    <property type="project" value="UniProtKB-SubCell"/>
</dbReference>
<dbReference type="Proteomes" id="UP001176059">
    <property type="component" value="Unassembled WGS sequence"/>
</dbReference>
<evidence type="ECO:0000256" key="5">
    <source>
        <dbReference type="ARBA" id="ARBA00023163"/>
    </source>
</evidence>
<keyword evidence="5" id="KW-0804">Transcription</keyword>
<evidence type="ECO:0000256" key="4">
    <source>
        <dbReference type="ARBA" id="ARBA00023125"/>
    </source>
</evidence>
<dbReference type="GO" id="GO:0006351">
    <property type="term" value="P:DNA-templated transcription"/>
    <property type="evidence" value="ECO:0007669"/>
    <property type="project" value="InterPro"/>
</dbReference>
<dbReference type="CDD" id="cd00067">
    <property type="entry name" value="GAL4"/>
    <property type="match status" value="1"/>
</dbReference>
<dbReference type="InterPro" id="IPR051089">
    <property type="entry name" value="prtT"/>
</dbReference>
<feature type="compositionally biased region" description="Polar residues" evidence="7">
    <location>
        <begin position="30"/>
        <end position="45"/>
    </location>
</feature>
<keyword evidence="3" id="KW-0805">Transcription regulation</keyword>
<dbReference type="GO" id="GO:0000976">
    <property type="term" value="F:transcription cis-regulatory region binding"/>
    <property type="evidence" value="ECO:0007669"/>
    <property type="project" value="TreeGrafter"/>
</dbReference>
<feature type="compositionally biased region" description="Basic and acidic residues" evidence="7">
    <location>
        <begin position="207"/>
        <end position="216"/>
    </location>
</feature>
<dbReference type="Pfam" id="PF04082">
    <property type="entry name" value="Fungal_trans"/>
    <property type="match status" value="1"/>
</dbReference>
<feature type="region of interest" description="Disordered" evidence="7">
    <location>
        <begin position="1067"/>
        <end position="1087"/>
    </location>
</feature>
<evidence type="ECO:0000256" key="3">
    <source>
        <dbReference type="ARBA" id="ARBA00023015"/>
    </source>
</evidence>
<feature type="compositionally biased region" description="Acidic residues" evidence="7">
    <location>
        <begin position="217"/>
        <end position="228"/>
    </location>
</feature>
<dbReference type="AlphaFoldDB" id="A0AA38JEH9"/>
<reference evidence="9" key="2">
    <citation type="journal article" date="2023" name="Proc. Natl. Acad. Sci. U.S.A.">
        <title>A global phylogenomic analysis of the shiitake genus Lentinula.</title>
        <authorList>
            <person name="Sierra-Patev S."/>
            <person name="Min B."/>
            <person name="Naranjo-Ortiz M."/>
            <person name="Looney B."/>
            <person name="Konkel Z."/>
            <person name="Slot J.C."/>
            <person name="Sakamoto Y."/>
            <person name="Steenwyk J.L."/>
            <person name="Rokas A."/>
            <person name="Carro J."/>
            <person name="Camarero S."/>
            <person name="Ferreira P."/>
            <person name="Molpeceres G."/>
            <person name="Ruiz-Duenas F.J."/>
            <person name="Serrano A."/>
            <person name="Henrissat B."/>
            <person name="Drula E."/>
            <person name="Hughes K.W."/>
            <person name="Mata J.L."/>
            <person name="Ishikawa N.K."/>
            <person name="Vargas-Isla R."/>
            <person name="Ushijima S."/>
            <person name="Smith C.A."/>
            <person name="Donoghue J."/>
            <person name="Ahrendt S."/>
            <person name="Andreopoulos W."/>
            <person name="He G."/>
            <person name="LaButti K."/>
            <person name="Lipzen A."/>
            <person name="Ng V."/>
            <person name="Riley R."/>
            <person name="Sandor L."/>
            <person name="Barry K."/>
            <person name="Martinez A.T."/>
            <person name="Xiao Y."/>
            <person name="Gibbons J.G."/>
            <person name="Terashima K."/>
            <person name="Grigoriev I.V."/>
            <person name="Hibbett D."/>
        </authorList>
    </citation>
    <scope>NUCLEOTIDE SEQUENCE</scope>
    <source>
        <strain evidence="9">ET3784</strain>
    </source>
</reference>
<keyword evidence="2" id="KW-0479">Metal-binding</keyword>
<dbReference type="Gene3D" id="4.10.240.10">
    <property type="entry name" value="Zn(2)-C6 fungal-type DNA-binding domain"/>
    <property type="match status" value="1"/>
</dbReference>
<dbReference type="InterPro" id="IPR001138">
    <property type="entry name" value="Zn2Cys6_DnaBD"/>
</dbReference>
<keyword evidence="4" id="KW-0238">DNA-binding</keyword>
<organism evidence="9 10">
    <name type="scientific">Lentinula guzmanii</name>
    <dbReference type="NCBI Taxonomy" id="2804957"/>
    <lineage>
        <taxon>Eukaryota</taxon>
        <taxon>Fungi</taxon>
        <taxon>Dikarya</taxon>
        <taxon>Basidiomycota</taxon>
        <taxon>Agaricomycotina</taxon>
        <taxon>Agaricomycetes</taxon>
        <taxon>Agaricomycetidae</taxon>
        <taxon>Agaricales</taxon>
        <taxon>Marasmiineae</taxon>
        <taxon>Omphalotaceae</taxon>
        <taxon>Lentinula</taxon>
    </lineage>
</organism>
<evidence type="ECO:0000256" key="1">
    <source>
        <dbReference type="ARBA" id="ARBA00004123"/>
    </source>
</evidence>
<comment type="caution">
    <text evidence="9">The sequence shown here is derived from an EMBL/GenBank/DDBJ whole genome shotgun (WGS) entry which is preliminary data.</text>
</comment>
<feature type="compositionally biased region" description="Polar residues" evidence="7">
    <location>
        <begin position="177"/>
        <end position="191"/>
    </location>
</feature>
<dbReference type="EMBL" id="JANVFO010000009">
    <property type="protein sequence ID" value="KAJ3735547.1"/>
    <property type="molecule type" value="Genomic_DNA"/>
</dbReference>
<dbReference type="PANTHER" id="PTHR31845:SF19">
    <property type="entry name" value="TRANSCRIPTION FACTOR DOMAIN-CONTAINING PROTEIN"/>
    <property type="match status" value="1"/>
</dbReference>
<evidence type="ECO:0000256" key="6">
    <source>
        <dbReference type="ARBA" id="ARBA00023242"/>
    </source>
</evidence>
<name>A0AA38JEH9_9AGAR</name>
<dbReference type="GO" id="GO:0008270">
    <property type="term" value="F:zinc ion binding"/>
    <property type="evidence" value="ECO:0007669"/>
    <property type="project" value="InterPro"/>
</dbReference>
<dbReference type="PANTHER" id="PTHR31845">
    <property type="entry name" value="FINGER DOMAIN PROTEIN, PUTATIVE-RELATED"/>
    <property type="match status" value="1"/>
</dbReference>
<dbReference type="InterPro" id="IPR007219">
    <property type="entry name" value="XnlR_reg_dom"/>
</dbReference>
<dbReference type="InterPro" id="IPR036864">
    <property type="entry name" value="Zn2-C6_fun-type_DNA-bd_sf"/>
</dbReference>
<feature type="region of interest" description="Disordered" evidence="7">
    <location>
        <begin position="144"/>
        <end position="252"/>
    </location>
</feature>
<evidence type="ECO:0000259" key="8">
    <source>
        <dbReference type="PROSITE" id="PS50048"/>
    </source>
</evidence>
<evidence type="ECO:0000313" key="9">
    <source>
        <dbReference type="EMBL" id="KAJ3735547.1"/>
    </source>
</evidence>
<feature type="compositionally biased region" description="Polar residues" evidence="7">
    <location>
        <begin position="151"/>
        <end position="163"/>
    </location>
</feature>
<feature type="compositionally biased region" description="Polar residues" evidence="7">
    <location>
        <begin position="1"/>
        <end position="13"/>
    </location>
</feature>
<keyword evidence="6" id="KW-0539">Nucleus</keyword>
<evidence type="ECO:0000313" key="10">
    <source>
        <dbReference type="Proteomes" id="UP001176059"/>
    </source>
</evidence>
<proteinExistence type="predicted"/>
<feature type="region of interest" description="Disordered" evidence="7">
    <location>
        <begin position="1"/>
        <end position="20"/>
    </location>
</feature>
<accession>A0AA38JEH9</accession>